<dbReference type="AlphaFoldDB" id="A0AAD7E2G9"/>
<evidence type="ECO:0000313" key="3">
    <source>
        <dbReference type="EMBL" id="KAJ7223523.1"/>
    </source>
</evidence>
<name>A0AAD7E2G9_9AGAR</name>
<proteinExistence type="predicted"/>
<accession>A0AAD7E2G9</accession>
<protein>
    <recommendedName>
        <fullName evidence="2">DUF6593 domain-containing protein</fullName>
    </recommendedName>
</protein>
<dbReference type="Proteomes" id="UP001219525">
    <property type="component" value="Unassembled WGS sequence"/>
</dbReference>
<feature type="domain" description="DUF6593" evidence="2">
    <location>
        <begin position="59"/>
        <end position="229"/>
    </location>
</feature>
<feature type="region of interest" description="Disordered" evidence="1">
    <location>
        <begin position="13"/>
        <end position="44"/>
    </location>
</feature>
<organism evidence="3 4">
    <name type="scientific">Mycena pura</name>
    <dbReference type="NCBI Taxonomy" id="153505"/>
    <lineage>
        <taxon>Eukaryota</taxon>
        <taxon>Fungi</taxon>
        <taxon>Dikarya</taxon>
        <taxon>Basidiomycota</taxon>
        <taxon>Agaricomycotina</taxon>
        <taxon>Agaricomycetes</taxon>
        <taxon>Agaricomycetidae</taxon>
        <taxon>Agaricales</taxon>
        <taxon>Marasmiineae</taxon>
        <taxon>Mycenaceae</taxon>
        <taxon>Mycena</taxon>
    </lineage>
</organism>
<sequence length="233" mass="27082">MYQNYRGEFLHGRRLGNELPAGSRSTRKPSGLATRSPLPAPGMDTAPPASMILEFTTTSVRNTTIATDDDDPYYEVVTRFWHPHITKIRKLDPASRKITTVCEIDNEAKEARIRFLDEQAASEKAEKAKADEWGEWMPTEVLLRLGPVKPGGIFIDADGVEYRWKTHNRNFQLFRCDDDTRLPIVVFHPCQRHFGVWRMSQHPRLEVKPQIKSIERLIASYILVERQRRHRRF</sequence>
<evidence type="ECO:0000313" key="4">
    <source>
        <dbReference type="Proteomes" id="UP001219525"/>
    </source>
</evidence>
<dbReference type="EMBL" id="JARJCW010000006">
    <property type="protein sequence ID" value="KAJ7223523.1"/>
    <property type="molecule type" value="Genomic_DNA"/>
</dbReference>
<dbReference type="InterPro" id="IPR046528">
    <property type="entry name" value="DUF6593"/>
</dbReference>
<reference evidence="3" key="1">
    <citation type="submission" date="2023-03" db="EMBL/GenBank/DDBJ databases">
        <title>Massive genome expansion in bonnet fungi (Mycena s.s.) driven by repeated elements and novel gene families across ecological guilds.</title>
        <authorList>
            <consortium name="Lawrence Berkeley National Laboratory"/>
            <person name="Harder C.B."/>
            <person name="Miyauchi S."/>
            <person name="Viragh M."/>
            <person name="Kuo A."/>
            <person name="Thoen E."/>
            <person name="Andreopoulos B."/>
            <person name="Lu D."/>
            <person name="Skrede I."/>
            <person name="Drula E."/>
            <person name="Henrissat B."/>
            <person name="Morin E."/>
            <person name="Kohler A."/>
            <person name="Barry K."/>
            <person name="LaButti K."/>
            <person name="Morin E."/>
            <person name="Salamov A."/>
            <person name="Lipzen A."/>
            <person name="Mereny Z."/>
            <person name="Hegedus B."/>
            <person name="Baldrian P."/>
            <person name="Stursova M."/>
            <person name="Weitz H."/>
            <person name="Taylor A."/>
            <person name="Grigoriev I.V."/>
            <person name="Nagy L.G."/>
            <person name="Martin F."/>
            <person name="Kauserud H."/>
        </authorList>
    </citation>
    <scope>NUCLEOTIDE SEQUENCE</scope>
    <source>
        <strain evidence="3">9144</strain>
    </source>
</reference>
<dbReference type="Pfam" id="PF20236">
    <property type="entry name" value="DUF6593"/>
    <property type="match status" value="1"/>
</dbReference>
<keyword evidence="4" id="KW-1185">Reference proteome</keyword>
<evidence type="ECO:0000259" key="2">
    <source>
        <dbReference type="Pfam" id="PF20236"/>
    </source>
</evidence>
<evidence type="ECO:0000256" key="1">
    <source>
        <dbReference type="SAM" id="MobiDB-lite"/>
    </source>
</evidence>
<gene>
    <name evidence="3" type="ORF">GGX14DRAFT_549056</name>
</gene>
<comment type="caution">
    <text evidence="3">The sequence shown here is derived from an EMBL/GenBank/DDBJ whole genome shotgun (WGS) entry which is preliminary data.</text>
</comment>